<feature type="coiled-coil region" evidence="1">
    <location>
        <begin position="118"/>
        <end position="145"/>
    </location>
</feature>
<keyword evidence="1" id="KW-0175">Coiled coil</keyword>
<evidence type="ECO:0000313" key="3">
    <source>
        <dbReference type="EMBL" id="QUC09031.1"/>
    </source>
</evidence>
<protein>
    <submittedName>
        <fullName evidence="3">Uncharacterized protein</fullName>
    </submittedName>
</protein>
<organism evidence="3 4">
    <name type="scientific">Arachnia rubra</name>
    <dbReference type="NCBI Taxonomy" id="1547448"/>
    <lineage>
        <taxon>Bacteria</taxon>
        <taxon>Bacillati</taxon>
        <taxon>Actinomycetota</taxon>
        <taxon>Actinomycetes</taxon>
        <taxon>Propionibacteriales</taxon>
        <taxon>Propionibacteriaceae</taxon>
        <taxon>Arachnia</taxon>
    </lineage>
</organism>
<dbReference type="EMBL" id="CP072384">
    <property type="protein sequence ID" value="QUC09031.1"/>
    <property type="molecule type" value="Genomic_DNA"/>
</dbReference>
<sequence length="381" mass="41364">MTVDFTVLQDWPDAASIERSAENIGKRGDLFAETVTDAQQKWRGLMSCYHTPHQDQLYSSLDPAVASAGYVRMGTSTLAVVMGVFASTLASLSGQRVDLIKKAEAANSEPPPVTSSDLEEKVRREGELQAEINTLAQKYKDAVEECVSGLSGINSEGRSESWVNSTLMPYIGNANLSILGALGESRIVESTSTWMNLTLRLFGHDFHPRLPWDYTSMRYWKLWEKIPKGSTYLERFGAALREAFIGPRPTTYSPVQYQIAKTGPNGKWFGLGAEKLSQSRVGVSGFGRMAGRGLFLLGTGLTFAGEYGKAQEKLASEQPGLSESERNGKAAESATVRTGSQVGTAALVGAGIGAGCYSSGRASCRFWNWCCCGWSDDDPSW</sequence>
<dbReference type="Proteomes" id="UP000678513">
    <property type="component" value="Chromosome"/>
</dbReference>
<proteinExistence type="predicted"/>
<feature type="region of interest" description="Disordered" evidence="2">
    <location>
        <begin position="316"/>
        <end position="336"/>
    </location>
</feature>
<keyword evidence="4" id="KW-1185">Reference proteome</keyword>
<accession>A0ABX7Y7M9</accession>
<evidence type="ECO:0000256" key="2">
    <source>
        <dbReference type="SAM" id="MobiDB-lite"/>
    </source>
</evidence>
<evidence type="ECO:0000256" key="1">
    <source>
        <dbReference type="SAM" id="Coils"/>
    </source>
</evidence>
<dbReference type="RefSeq" id="WP_212325935.1">
    <property type="nucleotide sequence ID" value="NZ_AP024463.1"/>
</dbReference>
<reference evidence="3 4" key="1">
    <citation type="submission" date="2021-03" db="EMBL/GenBank/DDBJ databases">
        <title>Human Oral Microbial Genomes.</title>
        <authorList>
            <person name="Johnston C.D."/>
            <person name="Chen T."/>
            <person name="Dewhirst F.E."/>
        </authorList>
    </citation>
    <scope>NUCLEOTIDE SEQUENCE [LARGE SCALE GENOMIC DNA]</scope>
    <source>
        <strain evidence="3 4">DSMZ 100122</strain>
    </source>
</reference>
<evidence type="ECO:0000313" key="4">
    <source>
        <dbReference type="Proteomes" id="UP000678513"/>
    </source>
</evidence>
<gene>
    <name evidence="3" type="ORF">J5A65_04705</name>
</gene>
<name>A0ABX7Y7M9_9ACTN</name>